<reference evidence="1 2" key="1">
    <citation type="submission" date="2019-05" db="EMBL/GenBank/DDBJ databases">
        <title>Another draft genome of Portunus trituberculatus and its Hox gene families provides insights of decapod evolution.</title>
        <authorList>
            <person name="Jeong J.-H."/>
            <person name="Song I."/>
            <person name="Kim S."/>
            <person name="Choi T."/>
            <person name="Kim D."/>
            <person name="Ryu S."/>
            <person name="Kim W."/>
        </authorList>
    </citation>
    <scope>NUCLEOTIDE SEQUENCE [LARGE SCALE GENOMIC DNA]</scope>
    <source>
        <tissue evidence="1">Muscle</tissue>
    </source>
</reference>
<dbReference type="Proteomes" id="UP000324222">
    <property type="component" value="Unassembled WGS sequence"/>
</dbReference>
<comment type="caution">
    <text evidence="1">The sequence shown here is derived from an EMBL/GenBank/DDBJ whole genome shotgun (WGS) entry which is preliminary data.</text>
</comment>
<protein>
    <submittedName>
        <fullName evidence="1">Uncharacterized protein</fullName>
    </submittedName>
</protein>
<evidence type="ECO:0000313" key="1">
    <source>
        <dbReference type="EMBL" id="MPC61877.1"/>
    </source>
</evidence>
<organism evidence="1 2">
    <name type="scientific">Portunus trituberculatus</name>
    <name type="common">Swimming crab</name>
    <name type="synonym">Neptunus trituberculatus</name>
    <dbReference type="NCBI Taxonomy" id="210409"/>
    <lineage>
        <taxon>Eukaryota</taxon>
        <taxon>Metazoa</taxon>
        <taxon>Ecdysozoa</taxon>
        <taxon>Arthropoda</taxon>
        <taxon>Crustacea</taxon>
        <taxon>Multicrustacea</taxon>
        <taxon>Malacostraca</taxon>
        <taxon>Eumalacostraca</taxon>
        <taxon>Eucarida</taxon>
        <taxon>Decapoda</taxon>
        <taxon>Pleocyemata</taxon>
        <taxon>Brachyura</taxon>
        <taxon>Eubrachyura</taxon>
        <taxon>Portunoidea</taxon>
        <taxon>Portunidae</taxon>
        <taxon>Portuninae</taxon>
        <taxon>Portunus</taxon>
    </lineage>
</organism>
<name>A0A5B7GXP6_PORTR</name>
<dbReference type="AlphaFoldDB" id="A0A5B7GXP6"/>
<gene>
    <name evidence="1" type="ORF">E2C01_055954</name>
</gene>
<sequence length="83" mass="9457">MDRTRQLRCDCLASRLSLALLELNPRFFNNLRATSCRKMASMNAWRDSNEVAGNTISGGGVTHDLDTDKVHNHEQHKLLLFPF</sequence>
<dbReference type="EMBL" id="VSRR010019054">
    <property type="protein sequence ID" value="MPC61877.1"/>
    <property type="molecule type" value="Genomic_DNA"/>
</dbReference>
<evidence type="ECO:0000313" key="2">
    <source>
        <dbReference type="Proteomes" id="UP000324222"/>
    </source>
</evidence>
<accession>A0A5B7GXP6</accession>
<keyword evidence="2" id="KW-1185">Reference proteome</keyword>
<proteinExistence type="predicted"/>